<dbReference type="SUPFAM" id="SSF64518">
    <property type="entry name" value="Phase 1 flagellin"/>
    <property type="match status" value="1"/>
</dbReference>
<protein>
    <recommendedName>
        <fullName evidence="2 4">Flagellin</fullName>
    </recommendedName>
</protein>
<accession>A0A9X6WGK6</accession>
<dbReference type="InterPro" id="IPR001492">
    <property type="entry name" value="Flagellin"/>
</dbReference>
<dbReference type="GO" id="GO:0005198">
    <property type="term" value="F:structural molecule activity"/>
    <property type="evidence" value="ECO:0007669"/>
    <property type="project" value="UniProtKB-UniRule"/>
</dbReference>
<evidence type="ECO:0000256" key="4">
    <source>
        <dbReference type="RuleBase" id="RU362073"/>
    </source>
</evidence>
<keyword evidence="4" id="KW-0964">Secreted</keyword>
<evidence type="ECO:0000313" key="8">
    <source>
        <dbReference type="Proteomes" id="UP000224003"/>
    </source>
</evidence>
<evidence type="ECO:0000256" key="2">
    <source>
        <dbReference type="ARBA" id="ARBA00020110"/>
    </source>
</evidence>
<comment type="caution">
    <text evidence="7">The sequence shown here is derived from an EMBL/GenBank/DDBJ whole genome shotgun (WGS) entry which is preliminary data.</text>
</comment>
<comment type="function">
    <text evidence="4">Flagellin is the subunit protein which polymerizes to form the filaments of bacterial flagella.</text>
</comment>
<comment type="similarity">
    <text evidence="1 4">Belongs to the bacterial flagellin family.</text>
</comment>
<evidence type="ECO:0000256" key="3">
    <source>
        <dbReference type="ARBA" id="ARBA00023143"/>
    </source>
</evidence>
<evidence type="ECO:0000259" key="6">
    <source>
        <dbReference type="Pfam" id="PF00700"/>
    </source>
</evidence>
<dbReference type="Proteomes" id="UP000224003">
    <property type="component" value="Unassembled WGS sequence"/>
</dbReference>
<keyword evidence="3 4" id="KW-0975">Bacterial flagellum</keyword>
<dbReference type="Gene3D" id="1.20.1330.10">
    <property type="entry name" value="f41 fragment of flagellin, N-terminal domain"/>
    <property type="match status" value="1"/>
</dbReference>
<dbReference type="AlphaFoldDB" id="A0A9X6WGK6"/>
<dbReference type="PRINTS" id="PR00207">
    <property type="entry name" value="FLAGELLIN"/>
</dbReference>
<keyword evidence="7" id="KW-0969">Cilium</keyword>
<feature type="domain" description="Flagellin N-terminal" evidence="5">
    <location>
        <begin position="3"/>
        <end position="139"/>
    </location>
</feature>
<dbReference type="Pfam" id="PF00669">
    <property type="entry name" value="Flagellin_N"/>
    <property type="match status" value="1"/>
</dbReference>
<dbReference type="PANTHER" id="PTHR42792">
    <property type="entry name" value="FLAGELLIN"/>
    <property type="match status" value="1"/>
</dbReference>
<name>A0A9X6WGK6_BACTU</name>
<keyword evidence="7" id="KW-0966">Cell projection</keyword>
<dbReference type="Pfam" id="PF00700">
    <property type="entry name" value="Flagellin_C"/>
    <property type="match status" value="1"/>
</dbReference>
<dbReference type="PANTHER" id="PTHR42792:SF2">
    <property type="entry name" value="FLAGELLIN"/>
    <property type="match status" value="1"/>
</dbReference>
<dbReference type="Gene3D" id="6.10.10.10">
    <property type="entry name" value="Flagellar export chaperone, C-terminal domain"/>
    <property type="match status" value="1"/>
</dbReference>
<dbReference type="RefSeq" id="WP_098517885.1">
    <property type="nucleotide sequence ID" value="NZ_NUVX01000111.1"/>
</dbReference>
<dbReference type="InterPro" id="IPR042187">
    <property type="entry name" value="Flagellin_C_sub2"/>
</dbReference>
<organism evidence="7 8">
    <name type="scientific">Bacillus thuringiensis</name>
    <dbReference type="NCBI Taxonomy" id="1428"/>
    <lineage>
        <taxon>Bacteria</taxon>
        <taxon>Bacillati</taxon>
        <taxon>Bacillota</taxon>
        <taxon>Bacilli</taxon>
        <taxon>Bacillales</taxon>
        <taxon>Bacillaceae</taxon>
        <taxon>Bacillus</taxon>
        <taxon>Bacillus cereus group</taxon>
    </lineage>
</organism>
<sequence length="280" mass="29631">MKINTNIVSLQTQNVLRKNSSELETHMGRLSSGKRINTAADDAAGIAIASRMESKMRGMDVGIRNSNDGVSLVQTAESALGSITNILQRMRELAVQSANGTNNTTDRTSLDNEYKQLITEIDHIAGTTTFNGVPLLDGTGGATVEIQLSDVAGDKMTLNLINAKSTALNVAAKGGGAGLASDITTAANATLAMDEIDSAILDVSNRRAEYGANLNRLNFNIDNISSAKNNLASAKSRIEDADMASEVSAMTKNKVLMQSGMAMLSQANQNPQQITQLLQN</sequence>
<dbReference type="GO" id="GO:0009288">
    <property type="term" value="C:bacterial-type flagellum"/>
    <property type="evidence" value="ECO:0007669"/>
    <property type="project" value="UniProtKB-SubCell"/>
</dbReference>
<dbReference type="Gene3D" id="6.10.280.190">
    <property type="match status" value="1"/>
</dbReference>
<comment type="subcellular location">
    <subcellularLocation>
        <location evidence="4">Secreted</location>
    </subcellularLocation>
    <subcellularLocation>
        <location evidence="4">Bacterial flagellum</location>
    </subcellularLocation>
</comment>
<dbReference type="InterPro" id="IPR001029">
    <property type="entry name" value="Flagellin_N"/>
</dbReference>
<dbReference type="InterPro" id="IPR046358">
    <property type="entry name" value="Flagellin_C"/>
</dbReference>
<evidence type="ECO:0000259" key="5">
    <source>
        <dbReference type="Pfam" id="PF00669"/>
    </source>
</evidence>
<reference evidence="7 8" key="1">
    <citation type="submission" date="2017-09" db="EMBL/GenBank/DDBJ databases">
        <title>Large-scale bioinformatics analysis of Bacillus genomes uncovers conserved roles of natural products in bacterial physiology.</title>
        <authorList>
            <consortium name="Agbiome Team Llc"/>
            <person name="Bleich R.M."/>
            <person name="Grubbs K.J."/>
            <person name="Santa Maria K.C."/>
            <person name="Allen S.E."/>
            <person name="Farag S."/>
            <person name="Shank E.A."/>
            <person name="Bowers A."/>
        </authorList>
    </citation>
    <scope>NUCLEOTIDE SEQUENCE [LARGE SCALE GENOMIC DNA]</scope>
    <source>
        <strain evidence="7 8">AFS085496</strain>
    </source>
</reference>
<dbReference type="GO" id="GO:0005576">
    <property type="term" value="C:extracellular region"/>
    <property type="evidence" value="ECO:0007669"/>
    <property type="project" value="UniProtKB-SubCell"/>
</dbReference>
<keyword evidence="7" id="KW-0282">Flagellum</keyword>
<proteinExistence type="inferred from homology"/>
<evidence type="ECO:0000313" key="7">
    <source>
        <dbReference type="EMBL" id="PFJ25509.1"/>
    </source>
</evidence>
<evidence type="ECO:0000256" key="1">
    <source>
        <dbReference type="ARBA" id="ARBA00005709"/>
    </source>
</evidence>
<gene>
    <name evidence="7" type="ORF">COJ15_35650</name>
</gene>
<feature type="domain" description="Flagellin C-terminal" evidence="6">
    <location>
        <begin position="193"/>
        <end position="278"/>
    </location>
</feature>
<dbReference type="EMBL" id="NUVX01000111">
    <property type="protein sequence ID" value="PFJ25509.1"/>
    <property type="molecule type" value="Genomic_DNA"/>
</dbReference>